<proteinExistence type="predicted"/>
<gene>
    <name evidence="1" type="ORF">MNBD_GAMMA01-1626</name>
</gene>
<organism evidence="1">
    <name type="scientific">hydrothermal vent metagenome</name>
    <dbReference type="NCBI Taxonomy" id="652676"/>
    <lineage>
        <taxon>unclassified sequences</taxon>
        <taxon>metagenomes</taxon>
        <taxon>ecological metagenomes</taxon>
    </lineage>
</organism>
<dbReference type="AlphaFoldDB" id="A0A3B0VR49"/>
<sequence>MPRVSFMKAMGVSLLSAGLTAGVTGGAYISVVTPTGAPHSTGLLFDNKTGEVVWKNQLTGDLSRFGKQAKTRFFKSLPNMGR</sequence>
<accession>A0A3B0VR49</accession>
<evidence type="ECO:0000313" key="1">
    <source>
        <dbReference type="EMBL" id="VAW41532.1"/>
    </source>
</evidence>
<reference evidence="1" key="1">
    <citation type="submission" date="2018-06" db="EMBL/GenBank/DDBJ databases">
        <authorList>
            <person name="Zhirakovskaya E."/>
        </authorList>
    </citation>
    <scope>NUCLEOTIDE SEQUENCE</scope>
</reference>
<protein>
    <submittedName>
        <fullName evidence="1">Uncharacterized protein</fullName>
    </submittedName>
</protein>
<name>A0A3B0VR49_9ZZZZ</name>
<dbReference type="EMBL" id="UOEW01000310">
    <property type="protein sequence ID" value="VAW41532.1"/>
    <property type="molecule type" value="Genomic_DNA"/>
</dbReference>